<dbReference type="PANTHER" id="PTHR47926:SF347">
    <property type="entry name" value="PENTATRICOPEPTIDE REPEAT-CONTAINING PROTEIN"/>
    <property type="match status" value="1"/>
</dbReference>
<dbReference type="Proteomes" id="UP001558713">
    <property type="component" value="Unassembled WGS sequence"/>
</dbReference>
<dbReference type="InterPro" id="IPR002885">
    <property type="entry name" value="PPR_rpt"/>
</dbReference>
<protein>
    <submittedName>
        <fullName evidence="3">Pentatricopeptide repeat-containing protein</fullName>
    </submittedName>
</protein>
<dbReference type="InterPro" id="IPR011990">
    <property type="entry name" value="TPR-like_helical_dom_sf"/>
</dbReference>
<name>A0ABD0Z5F9_CARAN</name>
<dbReference type="AlphaFoldDB" id="A0ABD0Z5F9"/>
<dbReference type="Pfam" id="PF01535">
    <property type="entry name" value="PPR"/>
    <property type="match status" value="2"/>
</dbReference>
<reference evidence="3 4" key="1">
    <citation type="submission" date="2024-04" db="EMBL/GenBank/DDBJ databases">
        <title>Genome assembly C_amara_ONT_v2.</title>
        <authorList>
            <person name="Yant L."/>
            <person name="Moore C."/>
            <person name="Slenker M."/>
        </authorList>
    </citation>
    <scope>NUCLEOTIDE SEQUENCE [LARGE SCALE GENOMIC DNA]</scope>
    <source>
        <tissue evidence="3">Leaf</tissue>
    </source>
</reference>
<accession>A0ABD0Z5F9</accession>
<evidence type="ECO:0000313" key="4">
    <source>
        <dbReference type="Proteomes" id="UP001558713"/>
    </source>
</evidence>
<comment type="caution">
    <text evidence="3">The sequence shown here is derived from an EMBL/GenBank/DDBJ whole genome shotgun (WGS) entry which is preliminary data.</text>
</comment>
<dbReference type="PANTHER" id="PTHR47926">
    <property type="entry name" value="PENTATRICOPEPTIDE REPEAT-CONTAINING PROTEIN"/>
    <property type="match status" value="1"/>
</dbReference>
<dbReference type="Gene3D" id="1.25.40.10">
    <property type="entry name" value="Tetratricopeptide repeat domain"/>
    <property type="match status" value="1"/>
</dbReference>
<keyword evidence="1" id="KW-0677">Repeat</keyword>
<evidence type="ECO:0000313" key="3">
    <source>
        <dbReference type="EMBL" id="KAL1189932.1"/>
    </source>
</evidence>
<evidence type="ECO:0000256" key="2">
    <source>
        <dbReference type="PROSITE-ProRule" id="PRU00708"/>
    </source>
</evidence>
<sequence>MSRSRGLSDDFTFASALKACAGLRQVRYAKEIHTHVIVRGFDSILYVANSLATMYTECGEMQDGLRVFESMSEKDVVSWASFIVAYCRMGHEEKAVDTFIQMRNSHTQKISFISLIKF</sequence>
<dbReference type="InterPro" id="IPR046960">
    <property type="entry name" value="PPR_At4g14850-like_plant"/>
</dbReference>
<organism evidence="3 4">
    <name type="scientific">Cardamine amara subsp. amara</name>
    <dbReference type="NCBI Taxonomy" id="228776"/>
    <lineage>
        <taxon>Eukaryota</taxon>
        <taxon>Viridiplantae</taxon>
        <taxon>Streptophyta</taxon>
        <taxon>Embryophyta</taxon>
        <taxon>Tracheophyta</taxon>
        <taxon>Spermatophyta</taxon>
        <taxon>Magnoliopsida</taxon>
        <taxon>eudicotyledons</taxon>
        <taxon>Gunneridae</taxon>
        <taxon>Pentapetalae</taxon>
        <taxon>rosids</taxon>
        <taxon>malvids</taxon>
        <taxon>Brassicales</taxon>
        <taxon>Brassicaceae</taxon>
        <taxon>Cardamineae</taxon>
        <taxon>Cardamine</taxon>
    </lineage>
</organism>
<proteinExistence type="predicted"/>
<evidence type="ECO:0000256" key="1">
    <source>
        <dbReference type="ARBA" id="ARBA00022737"/>
    </source>
</evidence>
<feature type="repeat" description="PPR" evidence="2">
    <location>
        <begin position="75"/>
        <end position="109"/>
    </location>
</feature>
<dbReference type="EMBL" id="JBANAX010000884">
    <property type="protein sequence ID" value="KAL1189932.1"/>
    <property type="molecule type" value="Genomic_DNA"/>
</dbReference>
<gene>
    <name evidence="3" type="ORF">V5N11_012692</name>
</gene>
<keyword evidence="4" id="KW-1185">Reference proteome</keyword>
<dbReference type="PROSITE" id="PS51375">
    <property type="entry name" value="PPR"/>
    <property type="match status" value="1"/>
</dbReference>
<dbReference type="NCBIfam" id="TIGR00756">
    <property type="entry name" value="PPR"/>
    <property type="match status" value="1"/>
</dbReference>